<feature type="chain" id="PRO_5008884281" evidence="3">
    <location>
        <begin position="21"/>
        <end position="237"/>
    </location>
</feature>
<dbReference type="InterPro" id="IPR018188">
    <property type="entry name" value="RNase_T2_His_AS_1"/>
</dbReference>
<name>A0A1C7D5T2_9SPHN</name>
<gene>
    <name evidence="4" type="primary">rna</name>
    <name evidence="4" type="ORF">A6F65_00490</name>
</gene>
<dbReference type="PANTHER" id="PTHR11240:SF22">
    <property type="entry name" value="RIBONUCLEASE T2"/>
    <property type="match status" value="1"/>
</dbReference>
<feature type="signal peptide" evidence="3">
    <location>
        <begin position="1"/>
        <end position="20"/>
    </location>
</feature>
<dbReference type="GO" id="GO:0006401">
    <property type="term" value="P:RNA catabolic process"/>
    <property type="evidence" value="ECO:0007669"/>
    <property type="project" value="UniProtKB-ARBA"/>
</dbReference>
<keyword evidence="4" id="KW-0378">Hydrolase</keyword>
<dbReference type="RefSeq" id="WP_237164860.1">
    <property type="nucleotide sequence ID" value="NZ_CP016545.1"/>
</dbReference>
<dbReference type="GO" id="GO:0016787">
    <property type="term" value="F:hydrolase activity"/>
    <property type="evidence" value="ECO:0007669"/>
    <property type="project" value="UniProtKB-KW"/>
</dbReference>
<accession>A0A1C7D5T2</accession>
<dbReference type="InterPro" id="IPR036430">
    <property type="entry name" value="RNase_T2-like_sf"/>
</dbReference>
<dbReference type="Pfam" id="PF00445">
    <property type="entry name" value="Ribonuclease_T2"/>
    <property type="match status" value="1"/>
</dbReference>
<dbReference type="PANTHER" id="PTHR11240">
    <property type="entry name" value="RIBONUCLEASE T2"/>
    <property type="match status" value="1"/>
</dbReference>
<sequence>MRGHLAAIAAAAGLLSPLHAAAQAYQCRVPQSGVTVPDIRPQGRPREMPTEGYTLALSWSPEYCRFRKDSRRDARQCSGQGGRFGFVVHGLWPDGPGDRWPQWCPNRRDLQAEEARRNMCMIPDARLQARQWEKHGSCRFSRPETYYKVTRILWNSLRWPDFDRLSRKRGLTAGDIRETFAQANPYWEPEHVGLKLNSRGWLQEMRLCYGADFMPTRCEAHQFGPPGSARAKIWRGL</sequence>
<keyword evidence="5" id="KW-1185">Reference proteome</keyword>
<dbReference type="GO" id="GO:0033897">
    <property type="term" value="F:ribonuclease T2 activity"/>
    <property type="evidence" value="ECO:0007669"/>
    <property type="project" value="InterPro"/>
</dbReference>
<dbReference type="AlphaFoldDB" id="A0A1C7D5T2"/>
<dbReference type="InterPro" id="IPR001568">
    <property type="entry name" value="RNase_T2-like"/>
</dbReference>
<evidence type="ECO:0000256" key="2">
    <source>
        <dbReference type="RuleBase" id="RU004328"/>
    </source>
</evidence>
<evidence type="ECO:0000313" key="4">
    <source>
        <dbReference type="EMBL" id="ANU06815.1"/>
    </source>
</evidence>
<dbReference type="GO" id="GO:0003723">
    <property type="term" value="F:RNA binding"/>
    <property type="evidence" value="ECO:0007669"/>
    <property type="project" value="InterPro"/>
</dbReference>
<evidence type="ECO:0000313" key="5">
    <source>
        <dbReference type="Proteomes" id="UP000092698"/>
    </source>
</evidence>
<dbReference type="Gene3D" id="3.90.730.10">
    <property type="entry name" value="Ribonuclease T2-like"/>
    <property type="match status" value="1"/>
</dbReference>
<dbReference type="EMBL" id="CP016545">
    <property type="protein sequence ID" value="ANU06815.1"/>
    <property type="molecule type" value="Genomic_DNA"/>
</dbReference>
<dbReference type="KEGG" id="anh:A6F65_00490"/>
<dbReference type="PROSITE" id="PS00530">
    <property type="entry name" value="RNASE_T2_1"/>
    <property type="match status" value="1"/>
</dbReference>
<dbReference type="SUPFAM" id="SSF55895">
    <property type="entry name" value="Ribonuclease Rh-like"/>
    <property type="match status" value="1"/>
</dbReference>
<dbReference type="PATRIC" id="fig|645517.4.peg.492"/>
<evidence type="ECO:0000256" key="3">
    <source>
        <dbReference type="SAM" id="SignalP"/>
    </source>
</evidence>
<keyword evidence="3" id="KW-0732">Signal</keyword>
<reference evidence="4 5" key="1">
    <citation type="submission" date="2016-07" db="EMBL/GenBank/DDBJ databases">
        <title>Complete genome sequence of Altererythrobacter namhicola JCM 16345T, containing esterase-encoding genes.</title>
        <authorList>
            <person name="Cheng H."/>
            <person name="Wu Y.-H."/>
            <person name="Jian S.-L."/>
            <person name="Huo Y.-Y."/>
            <person name="Wang C.-S."/>
            <person name="Xu X.-W."/>
        </authorList>
    </citation>
    <scope>NUCLEOTIDE SEQUENCE [LARGE SCALE GENOMIC DNA]</scope>
    <source>
        <strain evidence="4 5">JCM 16345</strain>
    </source>
</reference>
<proteinExistence type="inferred from homology"/>
<evidence type="ECO:0000256" key="1">
    <source>
        <dbReference type="ARBA" id="ARBA00007469"/>
    </source>
</evidence>
<organism evidence="4 5">
    <name type="scientific">Paraurantiacibacter namhicola</name>
    <dbReference type="NCBI Taxonomy" id="645517"/>
    <lineage>
        <taxon>Bacteria</taxon>
        <taxon>Pseudomonadati</taxon>
        <taxon>Pseudomonadota</taxon>
        <taxon>Alphaproteobacteria</taxon>
        <taxon>Sphingomonadales</taxon>
        <taxon>Erythrobacteraceae</taxon>
        <taxon>Paraurantiacibacter</taxon>
    </lineage>
</organism>
<protein>
    <submittedName>
        <fullName evidence="4">Ribonuclease I</fullName>
        <ecNumber evidence="4">3.1.27.6</ecNumber>
    </submittedName>
</protein>
<dbReference type="STRING" id="645517.A6F65_00490"/>
<dbReference type="Proteomes" id="UP000092698">
    <property type="component" value="Chromosome"/>
</dbReference>
<comment type="similarity">
    <text evidence="1 2">Belongs to the RNase T2 family.</text>
</comment>
<dbReference type="EC" id="3.1.27.6" evidence="4"/>